<dbReference type="GO" id="GO:0004519">
    <property type="term" value="F:endonuclease activity"/>
    <property type="evidence" value="ECO:0007669"/>
    <property type="project" value="InterPro"/>
</dbReference>
<protein>
    <submittedName>
        <fullName evidence="7">DNA mismatch repair protein MutS</fullName>
    </submittedName>
</protein>
<name>A0A923HF14_9FLAO</name>
<evidence type="ECO:0000256" key="4">
    <source>
        <dbReference type="SAM" id="Coils"/>
    </source>
</evidence>
<organism evidence="7 8">
    <name type="scientific">Hyunsoonleella aquatilis</name>
    <dbReference type="NCBI Taxonomy" id="2762758"/>
    <lineage>
        <taxon>Bacteria</taxon>
        <taxon>Pseudomonadati</taxon>
        <taxon>Bacteroidota</taxon>
        <taxon>Flavobacteriia</taxon>
        <taxon>Flavobacteriales</taxon>
        <taxon>Flavobacteriaceae</taxon>
    </lineage>
</organism>
<feature type="coiled-coil region" evidence="4">
    <location>
        <begin position="516"/>
        <end position="581"/>
    </location>
</feature>
<feature type="domain" description="DNA mismatch repair proteins mutS family" evidence="6">
    <location>
        <begin position="335"/>
        <end position="520"/>
    </location>
</feature>
<dbReference type="InterPro" id="IPR005747">
    <property type="entry name" value="MutS2"/>
</dbReference>
<dbReference type="SMART" id="SM00534">
    <property type="entry name" value="MUTSac"/>
    <property type="match status" value="1"/>
</dbReference>
<reference evidence="7" key="1">
    <citation type="submission" date="2020-08" db="EMBL/GenBank/DDBJ databases">
        <title>Hyunsoonleella sp. strain SJ7 genome sequencing and assembly.</title>
        <authorList>
            <person name="Kim I."/>
        </authorList>
    </citation>
    <scope>NUCLEOTIDE SEQUENCE</scope>
    <source>
        <strain evidence="7">SJ7</strain>
    </source>
</reference>
<dbReference type="PANTHER" id="PTHR48466:SF2">
    <property type="entry name" value="OS10G0509000 PROTEIN"/>
    <property type="match status" value="1"/>
</dbReference>
<dbReference type="InterPro" id="IPR000432">
    <property type="entry name" value="DNA_mismatch_repair_MutS_C"/>
</dbReference>
<dbReference type="GO" id="GO:0006298">
    <property type="term" value="P:mismatch repair"/>
    <property type="evidence" value="ECO:0007669"/>
    <property type="project" value="InterPro"/>
</dbReference>
<evidence type="ECO:0000256" key="1">
    <source>
        <dbReference type="ARBA" id="ARBA00022741"/>
    </source>
</evidence>
<evidence type="ECO:0000313" key="8">
    <source>
        <dbReference type="Proteomes" id="UP000656244"/>
    </source>
</evidence>
<feature type="coiled-coil region" evidence="4">
    <location>
        <begin position="628"/>
        <end position="662"/>
    </location>
</feature>
<keyword evidence="2" id="KW-0067">ATP-binding</keyword>
<accession>A0A923HF14</accession>
<dbReference type="Gene3D" id="3.40.50.300">
    <property type="entry name" value="P-loop containing nucleotide triphosphate hydrolases"/>
    <property type="match status" value="1"/>
</dbReference>
<proteinExistence type="predicted"/>
<dbReference type="SUPFAM" id="SSF48334">
    <property type="entry name" value="DNA repair protein MutS, domain III"/>
    <property type="match status" value="1"/>
</dbReference>
<dbReference type="InterPro" id="IPR027417">
    <property type="entry name" value="P-loop_NTPase"/>
</dbReference>
<dbReference type="SUPFAM" id="SSF52540">
    <property type="entry name" value="P-loop containing nucleoside triphosphate hydrolases"/>
    <property type="match status" value="1"/>
</dbReference>
<dbReference type="SMART" id="SM00533">
    <property type="entry name" value="MUTSd"/>
    <property type="match status" value="1"/>
</dbReference>
<dbReference type="PANTHER" id="PTHR48466">
    <property type="entry name" value="OS10G0509000 PROTEIN-RELATED"/>
    <property type="match status" value="1"/>
</dbReference>
<dbReference type="Proteomes" id="UP000656244">
    <property type="component" value="Unassembled WGS sequence"/>
</dbReference>
<dbReference type="Pfam" id="PF00488">
    <property type="entry name" value="MutS_V"/>
    <property type="match status" value="1"/>
</dbReference>
<feature type="domain" description="DNA mismatch repair protein MutS core" evidence="5">
    <location>
        <begin position="12"/>
        <end position="316"/>
    </location>
</feature>
<dbReference type="GO" id="GO:0045910">
    <property type="term" value="P:negative regulation of DNA recombination"/>
    <property type="evidence" value="ECO:0007669"/>
    <property type="project" value="InterPro"/>
</dbReference>
<keyword evidence="8" id="KW-1185">Reference proteome</keyword>
<dbReference type="InterPro" id="IPR036187">
    <property type="entry name" value="DNA_mismatch_repair_MutS_sf"/>
</dbReference>
<dbReference type="AlphaFoldDB" id="A0A923HF14"/>
<dbReference type="InterPro" id="IPR007696">
    <property type="entry name" value="DNA_mismatch_repair_MutS_core"/>
</dbReference>
<dbReference type="GO" id="GO:0030983">
    <property type="term" value="F:mismatched DNA binding"/>
    <property type="evidence" value="ECO:0007669"/>
    <property type="project" value="InterPro"/>
</dbReference>
<evidence type="ECO:0000256" key="2">
    <source>
        <dbReference type="ARBA" id="ARBA00022840"/>
    </source>
</evidence>
<gene>
    <name evidence="7" type="ORF">H7U19_11615</name>
</gene>
<dbReference type="GO" id="GO:0005524">
    <property type="term" value="F:ATP binding"/>
    <property type="evidence" value="ECO:0007669"/>
    <property type="project" value="UniProtKB-KW"/>
</dbReference>
<dbReference type="GO" id="GO:0016887">
    <property type="term" value="F:ATP hydrolysis activity"/>
    <property type="evidence" value="ECO:0007669"/>
    <property type="project" value="InterPro"/>
</dbReference>
<comment type="caution">
    <text evidence="7">The sequence shown here is derived from an EMBL/GenBank/DDBJ whole genome shotgun (WGS) entry which is preliminary data.</text>
</comment>
<evidence type="ECO:0000259" key="6">
    <source>
        <dbReference type="SMART" id="SM00534"/>
    </source>
</evidence>
<keyword evidence="1" id="KW-0547">Nucleotide-binding</keyword>
<sequence length="723" mass="83243">MIHIHEKTSQDLEFPTVLQQVSELCITPLGNASALKIAPYKTKEELQKSLHLTNEYVSSFYNDNRIPNHGFDTISKELKLLNIENTYLEVHSLKKIVAISTTANEIVLFLKKFEEYYPNLNDFASHIEVTKVLIEKIESIVDRFGDIRDNASVLLSELRQSINRVKGKINQSFAAALNTYHNLEYLDDIRESVVDNRRVLAVKAMYRRKVKGSVMGGSKTGSIVYIEPETTLQHSRELNNLEYEEREEIVRILKEVTDFIRPFLPLLKDYQNFLIAMDVIAAKAKYAKSMNAILPEFSEDKSMFLRDAYHPLLYLNNLEKKEKTFPQTIELNKDSRIIVISGPNAGGKSITLKTIGLLQVMLQSGLLIPVHERSKVCLFDRILSDIGDNQSIENHLSTYSYRLKQMNYFLRKCNKNTLFLIDEFGTGSDPELGGALAETFLEEFYHREAFGIITTHYSNLKILATELPYMINANMLFNERTLEPMFKLVVGQAGSSFTFEVAQKNGIPYSLINRAKKKIERSKVRFDATIAKLQKERSRLEKTGQSLKINEKKKEEEADKLEEINAKIQKKLESYQELYDSNQRLIYLGQKVNDIAEKYFSNKRKRELMDELFKLVQIENSKRKKISARQKKAEKVKEKQVKQEVEKKVNVIRQKKKAEKKKAAEAPPKPKPILKIGDRVRMEDGRAIGTIDKIEKTKAVVNYGMFTTNVSLEQLELVEAVKK</sequence>
<evidence type="ECO:0000313" key="7">
    <source>
        <dbReference type="EMBL" id="MBC3759058.1"/>
    </source>
</evidence>
<dbReference type="GO" id="GO:0140664">
    <property type="term" value="F:ATP-dependent DNA damage sensor activity"/>
    <property type="evidence" value="ECO:0007669"/>
    <property type="project" value="InterPro"/>
</dbReference>
<dbReference type="InterPro" id="IPR045076">
    <property type="entry name" value="MutS"/>
</dbReference>
<dbReference type="RefSeq" id="WP_186562512.1">
    <property type="nucleotide sequence ID" value="NZ_JACNMF010000003.1"/>
</dbReference>
<dbReference type="EMBL" id="JACNMF010000003">
    <property type="protein sequence ID" value="MBC3759058.1"/>
    <property type="molecule type" value="Genomic_DNA"/>
</dbReference>
<evidence type="ECO:0000256" key="3">
    <source>
        <dbReference type="ARBA" id="ARBA00023125"/>
    </source>
</evidence>
<dbReference type="NCBIfam" id="TIGR01069">
    <property type="entry name" value="mutS2"/>
    <property type="match status" value="1"/>
</dbReference>
<keyword evidence="3" id="KW-0238">DNA-binding</keyword>
<dbReference type="PIRSF" id="PIRSF005814">
    <property type="entry name" value="MutS_YshD"/>
    <property type="match status" value="1"/>
</dbReference>
<evidence type="ECO:0000259" key="5">
    <source>
        <dbReference type="SMART" id="SM00533"/>
    </source>
</evidence>
<keyword evidence="4" id="KW-0175">Coiled coil</keyword>